<evidence type="ECO:0000313" key="2">
    <source>
        <dbReference type="EMBL" id="PRY98683.1"/>
    </source>
</evidence>
<feature type="transmembrane region" description="Helical" evidence="1">
    <location>
        <begin position="28"/>
        <end position="48"/>
    </location>
</feature>
<keyword evidence="1" id="KW-0472">Membrane</keyword>
<reference evidence="2 3" key="1">
    <citation type="submission" date="2018-03" db="EMBL/GenBank/DDBJ databases">
        <title>Genomic Encyclopedia of Type Strains, Phase III (KMG-III): the genomes of soil and plant-associated and newly described type strains.</title>
        <authorList>
            <person name="Whitman W."/>
        </authorList>
    </citation>
    <scope>NUCLEOTIDE SEQUENCE [LARGE SCALE GENOMIC DNA]</scope>
    <source>
        <strain evidence="2 3">MWH-P2sevCIIIb</strain>
    </source>
</reference>
<evidence type="ECO:0000313" key="3">
    <source>
        <dbReference type="Proteomes" id="UP000238308"/>
    </source>
</evidence>
<feature type="transmembrane region" description="Helical" evidence="1">
    <location>
        <begin position="295"/>
        <end position="316"/>
    </location>
</feature>
<keyword evidence="1" id="KW-1133">Transmembrane helix</keyword>
<keyword evidence="1" id="KW-0812">Transmembrane</keyword>
<dbReference type="EMBL" id="PVTV01000012">
    <property type="protein sequence ID" value="PRY98683.1"/>
    <property type="molecule type" value="Genomic_DNA"/>
</dbReference>
<dbReference type="OrthoDB" id="6637251at2"/>
<feature type="transmembrane region" description="Helical" evidence="1">
    <location>
        <begin position="401"/>
        <end position="424"/>
    </location>
</feature>
<feature type="transmembrane region" description="Helical" evidence="1">
    <location>
        <begin position="163"/>
        <end position="180"/>
    </location>
</feature>
<keyword evidence="3" id="KW-1185">Reference proteome</keyword>
<feature type="transmembrane region" description="Helical" evidence="1">
    <location>
        <begin position="369"/>
        <end position="389"/>
    </location>
</feature>
<evidence type="ECO:0008006" key="4">
    <source>
        <dbReference type="Google" id="ProtNLM"/>
    </source>
</evidence>
<feature type="transmembrane region" description="Helical" evidence="1">
    <location>
        <begin position="54"/>
        <end position="73"/>
    </location>
</feature>
<feature type="transmembrane region" description="Helical" evidence="1">
    <location>
        <begin position="187"/>
        <end position="205"/>
    </location>
</feature>
<evidence type="ECO:0000256" key="1">
    <source>
        <dbReference type="SAM" id="Phobius"/>
    </source>
</evidence>
<name>A0A2T0XIA7_9BURK</name>
<feature type="transmembrane region" description="Helical" evidence="1">
    <location>
        <begin position="468"/>
        <end position="487"/>
    </location>
</feature>
<feature type="transmembrane region" description="Helical" evidence="1">
    <location>
        <begin position="436"/>
        <end position="456"/>
    </location>
</feature>
<feature type="transmembrane region" description="Helical" evidence="1">
    <location>
        <begin position="6"/>
        <end position="21"/>
    </location>
</feature>
<gene>
    <name evidence="2" type="ORF">BCM14_1517</name>
</gene>
<proteinExistence type="predicted"/>
<dbReference type="RefSeq" id="WP_146129741.1">
    <property type="nucleotide sequence ID" value="NZ_PVTV01000012.1"/>
</dbReference>
<dbReference type="Proteomes" id="UP000238308">
    <property type="component" value="Unassembled WGS sequence"/>
</dbReference>
<feature type="transmembrane region" description="Helical" evidence="1">
    <location>
        <begin position="257"/>
        <end position="274"/>
    </location>
</feature>
<sequence length="626" mass="70576">MMYFNVALLILSCLGYLKFIAEKLRLGFGAAPFIYCCFVALLLYFFGIGDLLPWGYRLATAIGLGLLAVGVVGSRQRFFDFAQPVSLAFVLLSLLGWFYWAIDGDFRFLLWDEFSFWAASTKLIYTTDSLFKENSPIFLKSYPPIQQLFQYYVLQFFSWSEKTALFAQDIWLLSGVLCIASLARAGAMTKIALFFLVATLMYAFGYSFSSLYSDALLGMCFVAALSFAVKEDQSAATWAALALSVGVLLLLKEIGILLALVACFVYATNLLLANRSQRQSLGDVRVAFSGRLRSNLLKIVSIFICMFVVMQSWAWYVRSIGASRALAIPTLAEWRDEPHQRRLLTTLGEFMHRMTETAYHTISIPFTPWHPTLLMIVATLSLLSLLVFYRARPGQRLFCGITIGALFVGFWGYAAALLLSYLIIFTEYEGIRLASFERYLSTYLLAWASFVLVMLFDSTDSWVRKINTLIAVICLTVLTAMTHGQFLTELGGIKSAGPDKALRQQIESFADQVKQHILPSDKVYFIAQRSNGLERVMFYYAMLPNTISMSWCWSLGQKYDEGDVWTCNQALEGLLKGFDYLALYRGDEQFWDNNQAIFDPTSVGAASGLYKIDRHDGQTLLTKVSD</sequence>
<comment type="caution">
    <text evidence="2">The sequence shown here is derived from an EMBL/GenBank/DDBJ whole genome shotgun (WGS) entry which is preliminary data.</text>
</comment>
<feature type="transmembrane region" description="Helical" evidence="1">
    <location>
        <begin position="85"/>
        <end position="102"/>
    </location>
</feature>
<protein>
    <recommendedName>
        <fullName evidence="4">Glycosyltransferase RgtA/B/C/D-like domain-containing protein</fullName>
    </recommendedName>
</protein>
<dbReference type="AlphaFoldDB" id="A0A2T0XIA7"/>
<organism evidence="2 3">
    <name type="scientific">Jezberella montanilacus</name>
    <dbReference type="NCBI Taxonomy" id="323426"/>
    <lineage>
        <taxon>Bacteria</taxon>
        <taxon>Pseudomonadati</taxon>
        <taxon>Pseudomonadota</taxon>
        <taxon>Betaproteobacteria</taxon>
        <taxon>Burkholderiales</taxon>
        <taxon>Alcaligenaceae</taxon>
        <taxon>Jezberella</taxon>
    </lineage>
</organism>
<accession>A0A2T0XIA7</accession>